<dbReference type="EMBL" id="JAEAOA010001102">
    <property type="protein sequence ID" value="KAK3604740.1"/>
    <property type="molecule type" value="Genomic_DNA"/>
</dbReference>
<evidence type="ECO:0000313" key="1">
    <source>
        <dbReference type="EMBL" id="KAK3604740.1"/>
    </source>
</evidence>
<proteinExistence type="predicted"/>
<dbReference type="AlphaFoldDB" id="A0AAE0W925"/>
<reference evidence="1" key="3">
    <citation type="submission" date="2023-05" db="EMBL/GenBank/DDBJ databases">
        <authorList>
            <person name="Smith C.H."/>
        </authorList>
    </citation>
    <scope>NUCLEOTIDE SEQUENCE</scope>
    <source>
        <strain evidence="1">CHS0354</strain>
        <tissue evidence="1">Mantle</tissue>
    </source>
</reference>
<sequence>MRGHWRILTNVKMRIRMKLSTTASRQQMLLSVMTMNADMSKIQTKIISLQSIRDKSFATCEESGEDPTLFFWENDVLRRKWQSVDGLCGGEHIVVPAGLRKIVMEL</sequence>
<reference evidence="1" key="2">
    <citation type="journal article" date="2021" name="Genome Biol. Evol.">
        <title>Developing a high-quality reference genome for a parasitic bivalve with doubly uniparental inheritance (Bivalvia: Unionida).</title>
        <authorList>
            <person name="Smith C.H."/>
        </authorList>
    </citation>
    <scope>NUCLEOTIDE SEQUENCE</scope>
    <source>
        <strain evidence="1">CHS0354</strain>
        <tissue evidence="1">Mantle</tissue>
    </source>
</reference>
<protein>
    <submittedName>
        <fullName evidence="1">Uncharacterized protein</fullName>
    </submittedName>
</protein>
<dbReference type="Proteomes" id="UP001195483">
    <property type="component" value="Unassembled WGS sequence"/>
</dbReference>
<organism evidence="1 2">
    <name type="scientific">Potamilus streckersoni</name>
    <dbReference type="NCBI Taxonomy" id="2493646"/>
    <lineage>
        <taxon>Eukaryota</taxon>
        <taxon>Metazoa</taxon>
        <taxon>Spiralia</taxon>
        <taxon>Lophotrochozoa</taxon>
        <taxon>Mollusca</taxon>
        <taxon>Bivalvia</taxon>
        <taxon>Autobranchia</taxon>
        <taxon>Heteroconchia</taxon>
        <taxon>Palaeoheterodonta</taxon>
        <taxon>Unionida</taxon>
        <taxon>Unionoidea</taxon>
        <taxon>Unionidae</taxon>
        <taxon>Ambleminae</taxon>
        <taxon>Lampsilini</taxon>
        <taxon>Potamilus</taxon>
    </lineage>
</organism>
<gene>
    <name evidence="1" type="ORF">CHS0354_017847</name>
</gene>
<keyword evidence="2" id="KW-1185">Reference proteome</keyword>
<comment type="caution">
    <text evidence="1">The sequence shown here is derived from an EMBL/GenBank/DDBJ whole genome shotgun (WGS) entry which is preliminary data.</text>
</comment>
<evidence type="ECO:0000313" key="2">
    <source>
        <dbReference type="Proteomes" id="UP001195483"/>
    </source>
</evidence>
<reference evidence="1" key="1">
    <citation type="journal article" date="2021" name="Genome Biol. Evol.">
        <title>A High-Quality Reference Genome for a Parasitic Bivalve with Doubly Uniparental Inheritance (Bivalvia: Unionida).</title>
        <authorList>
            <person name="Smith C.H."/>
        </authorList>
    </citation>
    <scope>NUCLEOTIDE SEQUENCE</scope>
    <source>
        <strain evidence="1">CHS0354</strain>
    </source>
</reference>
<name>A0AAE0W925_9BIVA</name>
<accession>A0AAE0W925</accession>
<feature type="non-terminal residue" evidence="1">
    <location>
        <position position="106"/>
    </location>
</feature>